<evidence type="ECO:0000256" key="2">
    <source>
        <dbReference type="SAM" id="MobiDB-lite"/>
    </source>
</evidence>
<feature type="compositionally biased region" description="Acidic residues" evidence="2">
    <location>
        <begin position="229"/>
        <end position="243"/>
    </location>
</feature>
<feature type="region of interest" description="Disordered" evidence="2">
    <location>
        <begin position="223"/>
        <end position="243"/>
    </location>
</feature>
<dbReference type="SUPFAM" id="SSF54495">
    <property type="entry name" value="UBC-like"/>
    <property type="match status" value="1"/>
</dbReference>
<organism evidence="4 5">
    <name type="scientific">Heliocybe sulcata</name>
    <dbReference type="NCBI Taxonomy" id="5364"/>
    <lineage>
        <taxon>Eukaryota</taxon>
        <taxon>Fungi</taxon>
        <taxon>Dikarya</taxon>
        <taxon>Basidiomycota</taxon>
        <taxon>Agaricomycotina</taxon>
        <taxon>Agaricomycetes</taxon>
        <taxon>Gloeophyllales</taxon>
        <taxon>Gloeophyllaceae</taxon>
        <taxon>Heliocybe</taxon>
    </lineage>
</organism>
<reference evidence="4 5" key="1">
    <citation type="journal article" date="2019" name="Nat. Ecol. Evol.">
        <title>Megaphylogeny resolves global patterns of mushroom evolution.</title>
        <authorList>
            <person name="Varga T."/>
            <person name="Krizsan K."/>
            <person name="Foldi C."/>
            <person name="Dima B."/>
            <person name="Sanchez-Garcia M."/>
            <person name="Sanchez-Ramirez S."/>
            <person name="Szollosi G.J."/>
            <person name="Szarkandi J.G."/>
            <person name="Papp V."/>
            <person name="Albert L."/>
            <person name="Andreopoulos W."/>
            <person name="Angelini C."/>
            <person name="Antonin V."/>
            <person name="Barry K.W."/>
            <person name="Bougher N.L."/>
            <person name="Buchanan P."/>
            <person name="Buyck B."/>
            <person name="Bense V."/>
            <person name="Catcheside P."/>
            <person name="Chovatia M."/>
            <person name="Cooper J."/>
            <person name="Damon W."/>
            <person name="Desjardin D."/>
            <person name="Finy P."/>
            <person name="Geml J."/>
            <person name="Haridas S."/>
            <person name="Hughes K."/>
            <person name="Justo A."/>
            <person name="Karasinski D."/>
            <person name="Kautmanova I."/>
            <person name="Kiss B."/>
            <person name="Kocsube S."/>
            <person name="Kotiranta H."/>
            <person name="LaButti K.M."/>
            <person name="Lechner B.E."/>
            <person name="Liimatainen K."/>
            <person name="Lipzen A."/>
            <person name="Lukacs Z."/>
            <person name="Mihaltcheva S."/>
            <person name="Morgado L.N."/>
            <person name="Niskanen T."/>
            <person name="Noordeloos M.E."/>
            <person name="Ohm R.A."/>
            <person name="Ortiz-Santana B."/>
            <person name="Ovrebo C."/>
            <person name="Racz N."/>
            <person name="Riley R."/>
            <person name="Savchenko A."/>
            <person name="Shiryaev A."/>
            <person name="Soop K."/>
            <person name="Spirin V."/>
            <person name="Szebenyi C."/>
            <person name="Tomsovsky M."/>
            <person name="Tulloss R.E."/>
            <person name="Uehling J."/>
            <person name="Grigoriev I.V."/>
            <person name="Vagvolgyi C."/>
            <person name="Papp T."/>
            <person name="Martin F.M."/>
            <person name="Miettinen O."/>
            <person name="Hibbett D.S."/>
            <person name="Nagy L.G."/>
        </authorList>
    </citation>
    <scope>NUCLEOTIDE SEQUENCE [LARGE SCALE GENOMIC DNA]</scope>
    <source>
        <strain evidence="4 5">OMC1185</strain>
    </source>
</reference>
<feature type="compositionally biased region" description="Basic and acidic residues" evidence="2">
    <location>
        <begin position="166"/>
        <end position="185"/>
    </location>
</feature>
<feature type="coiled-coil region" evidence="1">
    <location>
        <begin position="114"/>
        <end position="142"/>
    </location>
</feature>
<keyword evidence="1" id="KW-0175">Coiled coil</keyword>
<gene>
    <name evidence="4" type="ORF">OE88DRAFT_974517</name>
</gene>
<dbReference type="EMBL" id="ML213505">
    <property type="protein sequence ID" value="TFK54906.1"/>
    <property type="molecule type" value="Genomic_DNA"/>
</dbReference>
<dbReference type="Proteomes" id="UP000305948">
    <property type="component" value="Unassembled WGS sequence"/>
</dbReference>
<dbReference type="InterPro" id="IPR040213">
    <property type="entry name" value="GIR2-like"/>
</dbReference>
<protein>
    <submittedName>
        <fullName evidence="4">RWD-domain-containing protein</fullName>
    </submittedName>
</protein>
<dbReference type="Gene3D" id="3.10.110.10">
    <property type="entry name" value="Ubiquitin Conjugating Enzyme"/>
    <property type="match status" value="1"/>
</dbReference>
<evidence type="ECO:0000313" key="4">
    <source>
        <dbReference type="EMBL" id="TFK54906.1"/>
    </source>
</evidence>
<dbReference type="SMART" id="SM00591">
    <property type="entry name" value="RWD"/>
    <property type="match status" value="1"/>
</dbReference>
<dbReference type="InterPro" id="IPR032378">
    <property type="entry name" value="ZC3H15/TMA46_C"/>
</dbReference>
<dbReference type="STRING" id="5364.A0A5C3NEL5"/>
<evidence type="ECO:0000259" key="3">
    <source>
        <dbReference type="PROSITE" id="PS50908"/>
    </source>
</evidence>
<feature type="region of interest" description="Disordered" evidence="2">
    <location>
        <begin position="166"/>
        <end position="198"/>
    </location>
</feature>
<keyword evidence="5" id="KW-1185">Reference proteome</keyword>
<dbReference type="CDD" id="cd23823">
    <property type="entry name" value="RWD_GCN2"/>
    <property type="match status" value="1"/>
</dbReference>
<dbReference type="PANTHER" id="PTHR12292">
    <property type="entry name" value="RWD DOMAIN-CONTAINING PROTEIN"/>
    <property type="match status" value="1"/>
</dbReference>
<name>A0A5C3NEL5_9AGAM</name>
<proteinExistence type="predicted"/>
<feature type="domain" description="RWD" evidence="3">
    <location>
        <begin position="8"/>
        <end position="112"/>
    </location>
</feature>
<dbReference type="InterPro" id="IPR016135">
    <property type="entry name" value="UBQ-conjugating_enzyme/RWD"/>
</dbReference>
<evidence type="ECO:0000256" key="1">
    <source>
        <dbReference type="SAM" id="Coils"/>
    </source>
</evidence>
<dbReference type="AlphaFoldDB" id="A0A5C3NEL5"/>
<dbReference type="OrthoDB" id="277175at2759"/>
<dbReference type="PROSITE" id="PS50908">
    <property type="entry name" value="RWD"/>
    <property type="match status" value="1"/>
</dbReference>
<evidence type="ECO:0000313" key="5">
    <source>
        <dbReference type="Proteomes" id="UP000305948"/>
    </source>
</evidence>
<dbReference type="Pfam" id="PF05773">
    <property type="entry name" value="RWD"/>
    <property type="match status" value="1"/>
</dbReference>
<dbReference type="Pfam" id="PF16543">
    <property type="entry name" value="DFRP_C"/>
    <property type="match status" value="1"/>
</dbReference>
<accession>A0A5C3NEL5</accession>
<sequence>MASDALLEEFEVLESIYPTELSKLSERDIEIEVEPEEIEEGADKLLLKLTVHYPEEYPDVLPDLSLEPAEGDLEEQDIETLLNDLRTVGEENVGMAMTFTLVSHLRERLAAIVRENAERKKQKEMEEERRVLEEEEARTRGTPVTLESFLAWKKKFDQELASRKAKEEEEKLKAMTPKEREEYKKAQTRPSGRQLFERDKTLAATDESLVEEGTVSVDFSQYERRKAQEEEEEEEHVEFSDSD</sequence>
<dbReference type="InterPro" id="IPR006575">
    <property type="entry name" value="RWD_dom"/>
</dbReference>